<dbReference type="AlphaFoldDB" id="A0AA48H3B8"/>
<keyword evidence="2" id="KW-1185">Reference proteome</keyword>
<evidence type="ECO:0000313" key="1">
    <source>
        <dbReference type="EMBL" id="BDU75238.1"/>
    </source>
</evidence>
<dbReference type="KEGG" id="msea:METESE_01960"/>
<evidence type="ECO:0000313" key="2">
    <source>
        <dbReference type="Proteomes" id="UP001228113"/>
    </source>
</evidence>
<sequence>MTTTRTHERGEGKIGCIVSLLVFILLAAVAAKVVPVFYANNELTRAAEDLGSRAAFLNAPGIEQQIRAKAVELEIPEALQKGAIDVKVTGDRSGGTCTIRLNYSRKVDLYGAYSFTLDTDKTVSRPWMDAR</sequence>
<dbReference type="RefSeq" id="WP_243330118.1">
    <property type="nucleotide sequence ID" value="NZ_AP027081.1"/>
</dbReference>
<proteinExistence type="predicted"/>
<protein>
    <recommendedName>
        <fullName evidence="3">DUF4845 domain-containing protein</fullName>
    </recommendedName>
</protein>
<dbReference type="EMBL" id="AP027081">
    <property type="protein sequence ID" value="BDU75238.1"/>
    <property type="molecule type" value="Genomic_DNA"/>
</dbReference>
<reference evidence="1" key="1">
    <citation type="journal article" date="2023" name="Int. J. Syst. Evol. Microbiol.">
        <title>Mesoterricola silvestris gen. nov., sp. nov., Mesoterricola sediminis sp. nov., Geothrix oryzae sp. nov., Geothrix edaphica sp. nov., Geothrix rubra sp. nov., and Geothrix limicola sp. nov., six novel members of Acidobacteriota isolated from soils.</title>
        <authorList>
            <person name="Itoh H."/>
            <person name="Sugisawa Y."/>
            <person name="Mise K."/>
            <person name="Xu Z."/>
            <person name="Kuniyasu M."/>
            <person name="Ushijima N."/>
            <person name="Kawano K."/>
            <person name="Kobayashi E."/>
            <person name="Shiratori Y."/>
            <person name="Masuda Y."/>
            <person name="Senoo K."/>
        </authorList>
    </citation>
    <scope>NUCLEOTIDE SEQUENCE</scope>
    <source>
        <strain evidence="1">W786</strain>
    </source>
</reference>
<evidence type="ECO:0008006" key="3">
    <source>
        <dbReference type="Google" id="ProtNLM"/>
    </source>
</evidence>
<organism evidence="1 2">
    <name type="scientific">Mesoterricola sediminis</name>
    <dbReference type="NCBI Taxonomy" id="2927980"/>
    <lineage>
        <taxon>Bacteria</taxon>
        <taxon>Pseudomonadati</taxon>
        <taxon>Acidobacteriota</taxon>
        <taxon>Holophagae</taxon>
        <taxon>Holophagales</taxon>
        <taxon>Holophagaceae</taxon>
        <taxon>Mesoterricola</taxon>
    </lineage>
</organism>
<dbReference type="Proteomes" id="UP001228113">
    <property type="component" value="Chromosome"/>
</dbReference>
<name>A0AA48H3B8_9BACT</name>
<gene>
    <name evidence="1" type="ORF">METESE_01960</name>
</gene>
<accession>A0AA48H3B8</accession>